<reference evidence="2 3" key="1">
    <citation type="submission" date="2018-09" db="EMBL/GenBank/DDBJ databases">
        <title>Hymenobacter medium sp. nov., isolated from R2A medium.</title>
        <authorList>
            <person name="Yingchao G."/>
        </authorList>
    </citation>
    <scope>NUCLEOTIDE SEQUENCE [LARGE SCALE GENOMIC DNA]</scope>
    <source>
        <strain evidence="3">sh-6</strain>
    </source>
</reference>
<dbReference type="Proteomes" id="UP000262802">
    <property type="component" value="Chromosome"/>
</dbReference>
<organism evidence="2 3">
    <name type="scientific">Hymenobacter oligotrophus</name>
    <dbReference type="NCBI Taxonomy" id="2319843"/>
    <lineage>
        <taxon>Bacteria</taxon>
        <taxon>Pseudomonadati</taxon>
        <taxon>Bacteroidota</taxon>
        <taxon>Cytophagia</taxon>
        <taxon>Cytophagales</taxon>
        <taxon>Hymenobacteraceae</taxon>
        <taxon>Hymenobacter</taxon>
    </lineage>
</organism>
<dbReference type="AlphaFoldDB" id="A0A3B7R2V7"/>
<feature type="chain" id="PRO_5017643006" evidence="1">
    <location>
        <begin position="22"/>
        <end position="242"/>
    </location>
</feature>
<protein>
    <submittedName>
        <fullName evidence="2">Uncharacterized protein</fullName>
    </submittedName>
</protein>
<name>A0A3B7R2V7_9BACT</name>
<evidence type="ECO:0000313" key="3">
    <source>
        <dbReference type="Proteomes" id="UP000262802"/>
    </source>
</evidence>
<dbReference type="KEGG" id="hyh:D3Y59_12265"/>
<proteinExistence type="predicted"/>
<dbReference type="InterPro" id="IPR011990">
    <property type="entry name" value="TPR-like_helical_dom_sf"/>
</dbReference>
<keyword evidence="1" id="KW-0732">Signal</keyword>
<evidence type="ECO:0000313" key="2">
    <source>
        <dbReference type="EMBL" id="AYA37753.1"/>
    </source>
</evidence>
<feature type="signal peptide" evidence="1">
    <location>
        <begin position="1"/>
        <end position="21"/>
    </location>
</feature>
<sequence length="242" mass="26509">MKYPILIGALAVLLLSSTAPAVAQKVKTKVKGAAAAELSVVARRQLPLFGGLTPQAAQQLVGEPYLKGLEQSFQSRTEASQFFANKGYEYLTEGKADTARYRFNLAWLLDPQNPDAYRGLGLLAANTSPDQAIGLFSQGLAVAPNNAQLLTDLGSGYLLRYNQTKKAKDLKTAEEQLRKALAADANSAYAWQQLAWVQFYQNEYAQAWESLHKASTLNFSGVDFELVTSLKEKMPDPKGLFK</sequence>
<evidence type="ECO:0000256" key="1">
    <source>
        <dbReference type="SAM" id="SignalP"/>
    </source>
</evidence>
<dbReference type="RefSeq" id="WP_119445314.1">
    <property type="nucleotide sequence ID" value="NZ_CP032317.1"/>
</dbReference>
<dbReference type="SUPFAM" id="SSF48452">
    <property type="entry name" value="TPR-like"/>
    <property type="match status" value="1"/>
</dbReference>
<keyword evidence="3" id="KW-1185">Reference proteome</keyword>
<dbReference type="EMBL" id="CP032317">
    <property type="protein sequence ID" value="AYA37753.1"/>
    <property type="molecule type" value="Genomic_DNA"/>
</dbReference>
<dbReference type="OrthoDB" id="7058419at2"/>
<dbReference type="Gene3D" id="1.25.40.10">
    <property type="entry name" value="Tetratricopeptide repeat domain"/>
    <property type="match status" value="2"/>
</dbReference>
<accession>A0A3B7R2V7</accession>
<gene>
    <name evidence="2" type="ORF">D3Y59_12265</name>
</gene>